<gene>
    <name evidence="1" type="ORF">A2Z21_07100</name>
</gene>
<proteinExistence type="predicted"/>
<comment type="caution">
    <text evidence="1">The sequence shown here is derived from an EMBL/GenBank/DDBJ whole genome shotgun (WGS) entry which is preliminary data.</text>
</comment>
<protein>
    <submittedName>
        <fullName evidence="1">Uncharacterized protein</fullName>
    </submittedName>
</protein>
<name>A0A1F5USJ7_FRAXR</name>
<evidence type="ECO:0000313" key="2">
    <source>
        <dbReference type="Proteomes" id="UP000179157"/>
    </source>
</evidence>
<dbReference type="AlphaFoldDB" id="A0A1F5USJ7"/>
<sequence length="148" mass="16714">MAIALMIRKDDHTPGDLRMLAEAPYFDTHLVRQPTMTPQPHRGIPVTDEVSDQELLPAGTLIHSNSIARSTRKAFEEALGHQLPTVTQEAQGPFMKSRQLRNLLVSRPELRSDPTIGELYQLLTLVTKLGFSVGWYENIEEKAHKGFR</sequence>
<dbReference type="Proteomes" id="UP000179157">
    <property type="component" value="Unassembled WGS sequence"/>
</dbReference>
<organism evidence="1 2">
    <name type="scientific">Fraserbacteria sp. (strain RBG_16_55_9)</name>
    <dbReference type="NCBI Taxonomy" id="1817864"/>
    <lineage>
        <taxon>Bacteria</taxon>
        <taxon>Candidatus Fraseribacteriota</taxon>
    </lineage>
</organism>
<reference evidence="1 2" key="1">
    <citation type="journal article" date="2016" name="Nat. Commun.">
        <title>Thousands of microbial genomes shed light on interconnected biogeochemical processes in an aquifer system.</title>
        <authorList>
            <person name="Anantharaman K."/>
            <person name="Brown C.T."/>
            <person name="Hug L.A."/>
            <person name="Sharon I."/>
            <person name="Castelle C.J."/>
            <person name="Probst A.J."/>
            <person name="Thomas B.C."/>
            <person name="Singh A."/>
            <person name="Wilkins M.J."/>
            <person name="Karaoz U."/>
            <person name="Brodie E.L."/>
            <person name="Williams K.H."/>
            <person name="Hubbard S.S."/>
            <person name="Banfield J.F."/>
        </authorList>
    </citation>
    <scope>NUCLEOTIDE SEQUENCE [LARGE SCALE GENOMIC DNA]</scope>
    <source>
        <strain evidence="2">RBG_16_55_9</strain>
    </source>
</reference>
<dbReference type="EMBL" id="MFGX01000088">
    <property type="protein sequence ID" value="OGF54133.1"/>
    <property type="molecule type" value="Genomic_DNA"/>
</dbReference>
<dbReference type="STRING" id="1817864.A2Z21_07100"/>
<accession>A0A1F5USJ7</accession>
<evidence type="ECO:0000313" key="1">
    <source>
        <dbReference type="EMBL" id="OGF54133.1"/>
    </source>
</evidence>